<name>A0AAV7F289_ARIFI</name>
<sequence>MLCKNDLLRYALQERPASVCSARTTCFGALCKNDLLRYALQERPASVCSARTSCFDNSTTFLSFLPWLAPAMIRARWDSFELIAMLGKLNGGAAREIPHVLCMVMGKKESEVM</sequence>
<protein>
    <submittedName>
        <fullName evidence="1">Uncharacterized protein</fullName>
    </submittedName>
</protein>
<evidence type="ECO:0000313" key="2">
    <source>
        <dbReference type="Proteomes" id="UP000825729"/>
    </source>
</evidence>
<organism evidence="1 2">
    <name type="scientific">Aristolochia fimbriata</name>
    <name type="common">White veined hardy Dutchman's pipe vine</name>
    <dbReference type="NCBI Taxonomy" id="158543"/>
    <lineage>
        <taxon>Eukaryota</taxon>
        <taxon>Viridiplantae</taxon>
        <taxon>Streptophyta</taxon>
        <taxon>Embryophyta</taxon>
        <taxon>Tracheophyta</taxon>
        <taxon>Spermatophyta</taxon>
        <taxon>Magnoliopsida</taxon>
        <taxon>Magnoliidae</taxon>
        <taxon>Piperales</taxon>
        <taxon>Aristolochiaceae</taxon>
        <taxon>Aristolochia</taxon>
    </lineage>
</organism>
<evidence type="ECO:0000313" key="1">
    <source>
        <dbReference type="EMBL" id="KAG9454779.1"/>
    </source>
</evidence>
<comment type="caution">
    <text evidence="1">The sequence shown here is derived from an EMBL/GenBank/DDBJ whole genome shotgun (WGS) entry which is preliminary data.</text>
</comment>
<proteinExistence type="predicted"/>
<keyword evidence="2" id="KW-1185">Reference proteome</keyword>
<accession>A0AAV7F289</accession>
<dbReference type="Proteomes" id="UP000825729">
    <property type="component" value="Unassembled WGS sequence"/>
</dbReference>
<gene>
    <name evidence="1" type="ORF">H6P81_007683</name>
</gene>
<reference evidence="1 2" key="1">
    <citation type="submission" date="2021-07" db="EMBL/GenBank/DDBJ databases">
        <title>The Aristolochia fimbriata genome: insights into angiosperm evolution, floral development and chemical biosynthesis.</title>
        <authorList>
            <person name="Jiao Y."/>
        </authorList>
    </citation>
    <scope>NUCLEOTIDE SEQUENCE [LARGE SCALE GENOMIC DNA]</scope>
    <source>
        <strain evidence="1">IBCAS-2021</strain>
        <tissue evidence="1">Leaf</tissue>
    </source>
</reference>
<dbReference type="EMBL" id="JAINDJ010000003">
    <property type="protein sequence ID" value="KAG9454779.1"/>
    <property type="molecule type" value="Genomic_DNA"/>
</dbReference>
<dbReference type="AlphaFoldDB" id="A0AAV7F289"/>